<dbReference type="GO" id="GO:0006508">
    <property type="term" value="P:proteolysis"/>
    <property type="evidence" value="ECO:0007669"/>
    <property type="project" value="InterPro"/>
</dbReference>
<accession>W2TJC7</accession>
<dbReference type="AlphaFoldDB" id="W2TJC7"/>
<keyword evidence="4" id="KW-1185">Reference proteome</keyword>
<gene>
    <name evidence="3" type="ORF">NECAME_08659</name>
</gene>
<organism evidence="3 4">
    <name type="scientific">Necator americanus</name>
    <name type="common">Human hookworm</name>
    <dbReference type="NCBI Taxonomy" id="51031"/>
    <lineage>
        <taxon>Eukaryota</taxon>
        <taxon>Metazoa</taxon>
        <taxon>Ecdysozoa</taxon>
        <taxon>Nematoda</taxon>
        <taxon>Chromadorea</taxon>
        <taxon>Rhabditida</taxon>
        <taxon>Rhabditina</taxon>
        <taxon>Rhabditomorpha</taxon>
        <taxon>Strongyloidea</taxon>
        <taxon>Ancylostomatidae</taxon>
        <taxon>Bunostominae</taxon>
        <taxon>Necator</taxon>
    </lineage>
</organism>
<dbReference type="EMBL" id="KI658800">
    <property type="protein sequence ID" value="ETN81251.1"/>
    <property type="molecule type" value="Genomic_DNA"/>
</dbReference>
<dbReference type="Proteomes" id="UP000053676">
    <property type="component" value="Unassembled WGS sequence"/>
</dbReference>
<dbReference type="SUPFAM" id="SSF55486">
    <property type="entry name" value="Metalloproteases ('zincins'), catalytic domain"/>
    <property type="match status" value="1"/>
</dbReference>
<evidence type="ECO:0000313" key="3">
    <source>
        <dbReference type="EMBL" id="ETN81251.1"/>
    </source>
</evidence>
<dbReference type="Gene3D" id="1.10.1380.10">
    <property type="entry name" value="Neutral endopeptidase , domain2"/>
    <property type="match status" value="1"/>
</dbReference>
<evidence type="ECO:0000259" key="2">
    <source>
        <dbReference type="Pfam" id="PF05649"/>
    </source>
</evidence>
<dbReference type="PROSITE" id="PS51885">
    <property type="entry name" value="NEPRILYSIN"/>
    <property type="match status" value="1"/>
</dbReference>
<proteinExistence type="inferred from homology"/>
<reference evidence="4" key="1">
    <citation type="journal article" date="2014" name="Nat. Genet.">
        <title>Genome of the human hookworm Necator americanus.</title>
        <authorList>
            <person name="Tang Y.T."/>
            <person name="Gao X."/>
            <person name="Rosa B.A."/>
            <person name="Abubucker S."/>
            <person name="Hallsworth-Pepin K."/>
            <person name="Martin J."/>
            <person name="Tyagi R."/>
            <person name="Heizer E."/>
            <person name="Zhang X."/>
            <person name="Bhonagiri-Palsikar V."/>
            <person name="Minx P."/>
            <person name="Warren W.C."/>
            <person name="Wang Q."/>
            <person name="Zhan B."/>
            <person name="Hotez P.J."/>
            <person name="Sternberg P.W."/>
            <person name="Dougall A."/>
            <person name="Gaze S.T."/>
            <person name="Mulvenna J."/>
            <person name="Sotillo J."/>
            <person name="Ranganathan S."/>
            <person name="Rabelo E.M."/>
            <person name="Wilson R.K."/>
            <person name="Felgner P.L."/>
            <person name="Bethony J."/>
            <person name="Hawdon J.M."/>
            <person name="Gasser R.B."/>
            <person name="Loukas A."/>
            <person name="Mitreva M."/>
        </authorList>
    </citation>
    <scope>NUCLEOTIDE SEQUENCE [LARGE SCALE GENOMIC DNA]</scope>
</reference>
<protein>
    <recommendedName>
        <fullName evidence="2">Peptidase M13 N-terminal domain-containing protein</fullName>
    </recommendedName>
</protein>
<dbReference type="KEGG" id="nai:NECAME_08659"/>
<dbReference type="InterPro" id="IPR000718">
    <property type="entry name" value="Peptidase_M13"/>
</dbReference>
<feature type="domain" description="Peptidase M13 N-terminal" evidence="2">
    <location>
        <begin position="39"/>
        <end position="87"/>
    </location>
</feature>
<dbReference type="InterPro" id="IPR024079">
    <property type="entry name" value="MetalloPept_cat_dom_sf"/>
</dbReference>
<dbReference type="Gene3D" id="3.40.390.10">
    <property type="entry name" value="Collagenase (Catalytic Domain)"/>
    <property type="match status" value="1"/>
</dbReference>
<evidence type="ECO:0000256" key="1">
    <source>
        <dbReference type="ARBA" id="ARBA00007357"/>
    </source>
</evidence>
<dbReference type="GO" id="GO:0004222">
    <property type="term" value="F:metalloendopeptidase activity"/>
    <property type="evidence" value="ECO:0007669"/>
    <property type="project" value="InterPro"/>
</dbReference>
<dbReference type="InterPro" id="IPR008753">
    <property type="entry name" value="Peptidase_M13_N"/>
</dbReference>
<sequence length="110" mass="13220">MLSVVEKVHRLRLLIAQEDEDEDEDRWYRLSELDVKLSSATEKIVEKLTREIFASFKERIKENKWMTREQKEFAILKAERMKSHVAYEDVHFNETELDNRHKDASFSFAS</sequence>
<dbReference type="Pfam" id="PF05649">
    <property type="entry name" value="Peptidase_M13_N"/>
    <property type="match status" value="1"/>
</dbReference>
<dbReference type="InterPro" id="IPR042089">
    <property type="entry name" value="Peptidase_M13_dom_2"/>
</dbReference>
<name>W2TJC7_NECAM</name>
<evidence type="ECO:0000313" key="4">
    <source>
        <dbReference type="Proteomes" id="UP000053676"/>
    </source>
</evidence>
<comment type="similarity">
    <text evidence="1">Belongs to the peptidase M13 family.</text>
</comment>